<proteinExistence type="predicted"/>
<dbReference type="AlphaFoldDB" id="A0A6J4L1H8"/>
<reference evidence="1" key="1">
    <citation type="submission" date="2020-02" db="EMBL/GenBank/DDBJ databases">
        <authorList>
            <person name="Meier V. D."/>
        </authorList>
    </citation>
    <scope>NUCLEOTIDE SEQUENCE</scope>
    <source>
        <strain evidence="1">AVDCRST_MAG11</strain>
    </source>
</reference>
<feature type="non-terminal residue" evidence="1">
    <location>
        <position position="32"/>
    </location>
</feature>
<organism evidence="1">
    <name type="scientific">uncultured Gemmatimonadaceae bacterium</name>
    <dbReference type="NCBI Taxonomy" id="246130"/>
    <lineage>
        <taxon>Bacteria</taxon>
        <taxon>Pseudomonadati</taxon>
        <taxon>Gemmatimonadota</taxon>
        <taxon>Gemmatimonadia</taxon>
        <taxon>Gemmatimonadales</taxon>
        <taxon>Gemmatimonadaceae</taxon>
        <taxon>environmental samples</taxon>
    </lineage>
</organism>
<gene>
    <name evidence="1" type="ORF">AVDCRST_MAG11-1972</name>
</gene>
<name>A0A6J4L1H8_9BACT</name>
<feature type="non-terminal residue" evidence="1">
    <location>
        <position position="1"/>
    </location>
</feature>
<protein>
    <submittedName>
        <fullName evidence="1">Uncharacterized protein</fullName>
    </submittedName>
</protein>
<accession>A0A6J4L1H8</accession>
<dbReference type="EMBL" id="CADCTU010000467">
    <property type="protein sequence ID" value="CAA9320613.1"/>
    <property type="molecule type" value="Genomic_DNA"/>
</dbReference>
<evidence type="ECO:0000313" key="1">
    <source>
        <dbReference type="EMBL" id="CAA9320613.1"/>
    </source>
</evidence>
<sequence length="32" mass="3502">CRTAPATVRRGRRTSCGARARSRRCAPWAPSS</sequence>